<evidence type="ECO:0000313" key="5">
    <source>
        <dbReference type="EMBL" id="KGX93932.1"/>
    </source>
</evidence>
<dbReference type="EMBL" id="AVPE01000001">
    <property type="protein sequence ID" value="KGX93932.1"/>
    <property type="molecule type" value="Genomic_DNA"/>
</dbReference>
<evidence type="ECO:0000256" key="3">
    <source>
        <dbReference type="ARBA" id="ARBA00022840"/>
    </source>
</evidence>
<dbReference type="STRING" id="1385510.GCA_000425205_00126"/>
<gene>
    <name evidence="5" type="ORF">N781_01770</name>
</gene>
<dbReference type="Pfam" id="PF02626">
    <property type="entry name" value="CT_A_B"/>
    <property type="match status" value="1"/>
</dbReference>
<sequence>MSSPVLRVTKPGLYTTVQDSGRIGFRSYGVPMSGAMDQRAYRIANLLINNKAQAPCLEITLFGTEFEVLSSHLLVVTGGNLDVRLNGESAPMWTTFSVEAGDRLVFKGPKSGVRAYLGVQSGFVAPVWLGSASTYEKGGYGQALRVGDVLEAAAPVNGHHRKGLLAQACPVYEEEVTLRVVRSRHEALFTPESLHTFYNETWTVGRGDRMGTMLNGEASLQFHTTGDILSEAVTYGTIQVTSSGDPIILMADSQTTGGYATIGTIVSTDLWKVAQLPQGGRIQFETIAVEDAHYQLKEAEAELRRLSKFSMGI</sequence>
<dbReference type="GO" id="GO:0016787">
    <property type="term" value="F:hydrolase activity"/>
    <property type="evidence" value="ECO:0007669"/>
    <property type="project" value="UniProtKB-KW"/>
</dbReference>
<dbReference type="SUPFAM" id="SSF50891">
    <property type="entry name" value="Cyclophilin-like"/>
    <property type="match status" value="1"/>
</dbReference>
<dbReference type="NCBIfam" id="TIGR00724">
    <property type="entry name" value="urea_amlyse_rel"/>
    <property type="match status" value="1"/>
</dbReference>
<comment type="caution">
    <text evidence="5">The sequence shown here is derived from an EMBL/GenBank/DDBJ whole genome shotgun (WGS) entry which is preliminary data.</text>
</comment>
<keyword evidence="2" id="KW-0378">Hydrolase</keyword>
<dbReference type="SMART" id="SM00797">
    <property type="entry name" value="AHS2"/>
    <property type="match status" value="1"/>
</dbReference>
<dbReference type="InterPro" id="IPR052708">
    <property type="entry name" value="PxpC"/>
</dbReference>
<evidence type="ECO:0000256" key="1">
    <source>
        <dbReference type="ARBA" id="ARBA00022741"/>
    </source>
</evidence>
<dbReference type="OrthoDB" id="9782422at2"/>
<dbReference type="PANTHER" id="PTHR43309:SF5">
    <property type="entry name" value="5-OXOPROLINASE SUBUNIT C"/>
    <property type="match status" value="1"/>
</dbReference>
<dbReference type="InterPro" id="IPR029000">
    <property type="entry name" value="Cyclophilin-like_dom_sf"/>
</dbReference>
<dbReference type="eggNOG" id="COG1984">
    <property type="taxonomic scope" value="Bacteria"/>
</dbReference>
<dbReference type="Proteomes" id="UP000030528">
    <property type="component" value="Unassembled WGS sequence"/>
</dbReference>
<dbReference type="RefSeq" id="WP_036768849.1">
    <property type="nucleotide sequence ID" value="NZ_AULI01000001.1"/>
</dbReference>
<keyword evidence="1" id="KW-0547">Nucleotide-binding</keyword>
<reference evidence="5 6" key="1">
    <citation type="submission" date="2013-08" db="EMBL/GenBank/DDBJ databases">
        <authorList>
            <person name="Huang J."/>
            <person name="Wang G."/>
        </authorList>
    </citation>
    <scope>NUCLEOTIDE SEQUENCE [LARGE SCALE GENOMIC DNA]</scope>
    <source>
        <strain evidence="5 6">JSM 076056</strain>
    </source>
</reference>
<keyword evidence="5" id="KW-0456">Lyase</keyword>
<proteinExistence type="predicted"/>
<dbReference type="GO" id="GO:0016829">
    <property type="term" value="F:lyase activity"/>
    <property type="evidence" value="ECO:0007669"/>
    <property type="project" value="UniProtKB-KW"/>
</dbReference>
<evidence type="ECO:0000259" key="4">
    <source>
        <dbReference type="SMART" id="SM00797"/>
    </source>
</evidence>
<keyword evidence="6" id="KW-1185">Reference proteome</keyword>
<organism evidence="5 6">
    <name type="scientific">Pontibacillus halophilus JSM 076056 = DSM 19796</name>
    <dbReference type="NCBI Taxonomy" id="1385510"/>
    <lineage>
        <taxon>Bacteria</taxon>
        <taxon>Bacillati</taxon>
        <taxon>Bacillota</taxon>
        <taxon>Bacilli</taxon>
        <taxon>Bacillales</taxon>
        <taxon>Bacillaceae</taxon>
        <taxon>Pontibacillus</taxon>
    </lineage>
</organism>
<name>A0A0A5IDL1_9BACI</name>
<evidence type="ECO:0000256" key="2">
    <source>
        <dbReference type="ARBA" id="ARBA00022801"/>
    </source>
</evidence>
<dbReference type="InterPro" id="IPR003778">
    <property type="entry name" value="CT_A_B"/>
</dbReference>
<dbReference type="Gene3D" id="2.40.100.10">
    <property type="entry name" value="Cyclophilin-like"/>
    <property type="match status" value="1"/>
</dbReference>
<evidence type="ECO:0000313" key="6">
    <source>
        <dbReference type="Proteomes" id="UP000030528"/>
    </source>
</evidence>
<feature type="domain" description="Carboxyltransferase" evidence="4">
    <location>
        <begin position="27"/>
        <end position="302"/>
    </location>
</feature>
<dbReference type="PANTHER" id="PTHR43309">
    <property type="entry name" value="5-OXOPROLINASE SUBUNIT C"/>
    <property type="match status" value="1"/>
</dbReference>
<protein>
    <submittedName>
        <fullName evidence="5">Urea amidolyase</fullName>
    </submittedName>
</protein>
<dbReference type="AlphaFoldDB" id="A0A0A5IDL1"/>
<dbReference type="GO" id="GO:0005524">
    <property type="term" value="F:ATP binding"/>
    <property type="evidence" value="ECO:0007669"/>
    <property type="project" value="UniProtKB-KW"/>
</dbReference>
<accession>A0A0A5IDL1</accession>
<keyword evidence="3" id="KW-0067">ATP-binding</keyword>